<sequence length="198" mass="21650">MTAQSDLVGRFPRAAASLRRAQCRPEIELVEISAPTPRAADSVAFSATVLEPVSAHPSSQGSAEDARELATGRFLLIHAPDRGAEWGDAFRIVTYVKAEVERELGHDEMLAQVAWSWLLEALDRSGAQYIREGGTASRVLSEGFGQLADTEEYIDVELRASWTPRGEDLSVHLEAWADMVCTFAGLPPVTESVTVLRR</sequence>
<evidence type="ECO:0000313" key="2">
    <source>
        <dbReference type="Proteomes" id="UP000009877"/>
    </source>
</evidence>
<dbReference type="STRING" id="71999.KPaMU14_06920"/>
<dbReference type="Proteomes" id="UP000009877">
    <property type="component" value="Unassembled WGS sequence"/>
</dbReference>
<name>M2XUK8_9MICC</name>
<accession>M2XUK8</accession>
<organism evidence="1 2">
    <name type="scientific">Kocuria palustris PEL</name>
    <dbReference type="NCBI Taxonomy" id="1236550"/>
    <lineage>
        <taxon>Bacteria</taxon>
        <taxon>Bacillati</taxon>
        <taxon>Actinomycetota</taxon>
        <taxon>Actinomycetes</taxon>
        <taxon>Micrococcales</taxon>
        <taxon>Micrococcaceae</taxon>
        <taxon>Kocuria</taxon>
    </lineage>
</organism>
<comment type="caution">
    <text evidence="1">The sequence shown here is derived from an EMBL/GenBank/DDBJ whole genome shotgun (WGS) entry which is preliminary data.</text>
</comment>
<dbReference type="AlphaFoldDB" id="M2XUK8"/>
<evidence type="ECO:0008006" key="3">
    <source>
        <dbReference type="Google" id="ProtNLM"/>
    </source>
</evidence>
<gene>
    <name evidence="1" type="ORF">C884_00480</name>
</gene>
<dbReference type="Pfam" id="PF11452">
    <property type="entry name" value="DUF3000"/>
    <property type="match status" value="1"/>
</dbReference>
<reference evidence="1 2" key="1">
    <citation type="journal article" date="2014" name="Genome Announc.">
        <title>Draft Genome Sequence of Kocuria palustris PEL.</title>
        <authorList>
            <person name="Sharma G."/>
            <person name="Khatri I."/>
            <person name="Subramanian S."/>
        </authorList>
    </citation>
    <scope>NUCLEOTIDE SEQUENCE [LARGE SCALE GENOMIC DNA]</scope>
    <source>
        <strain evidence="1 2">PEL</strain>
    </source>
</reference>
<protein>
    <recommendedName>
        <fullName evidence="3">Enoyl-CoA hydratase</fullName>
    </recommendedName>
</protein>
<dbReference type="EMBL" id="ANHZ02000014">
    <property type="protein sequence ID" value="EME36493.1"/>
    <property type="molecule type" value="Genomic_DNA"/>
</dbReference>
<evidence type="ECO:0000313" key="1">
    <source>
        <dbReference type="EMBL" id="EME36493.1"/>
    </source>
</evidence>
<dbReference type="InterPro" id="IPR021555">
    <property type="entry name" value="DUF3000"/>
</dbReference>
<dbReference type="RefSeq" id="WP_006214901.1">
    <property type="nucleotide sequence ID" value="NZ_ANHZ02000014.1"/>
</dbReference>
<keyword evidence="2" id="KW-1185">Reference proteome</keyword>
<proteinExistence type="predicted"/>